<dbReference type="PATRIC" id="fig|1609969.3.peg.592"/>
<dbReference type="HAMAP" id="MF_00081">
    <property type="entry name" value="HrcA"/>
    <property type="match status" value="1"/>
</dbReference>
<evidence type="ECO:0000256" key="1">
    <source>
        <dbReference type="ARBA" id="ARBA00022491"/>
    </source>
</evidence>
<keyword evidence="2 5" id="KW-0805">Transcription regulation</keyword>
<keyword evidence="4 5" id="KW-0804">Transcription</keyword>
<feature type="domain" description="Heat-inducible transcription repressor HrcA C-terminal" evidence="6">
    <location>
        <begin position="109"/>
        <end position="327"/>
    </location>
</feature>
<dbReference type="InterPro" id="IPR036388">
    <property type="entry name" value="WH-like_DNA-bd_sf"/>
</dbReference>
<dbReference type="Pfam" id="PF01628">
    <property type="entry name" value="HrcA"/>
    <property type="match status" value="1"/>
</dbReference>
<dbReference type="InterPro" id="IPR002571">
    <property type="entry name" value="HrcA"/>
</dbReference>
<dbReference type="AlphaFoldDB" id="A0A0F0CU72"/>
<comment type="caution">
    <text evidence="7">The sequence shown here is derived from an EMBL/GenBank/DDBJ whole genome shotgun (WGS) entry which is preliminary data.</text>
</comment>
<dbReference type="Proteomes" id="UP000033428">
    <property type="component" value="Unassembled WGS sequence"/>
</dbReference>
<comment type="function">
    <text evidence="5">Negative regulator of class I heat shock genes (grpE-dnaK-dnaJ and groELS operons). Prevents heat-shock induction of these operons.</text>
</comment>
<name>A0A0F0CU72_9BACT</name>
<evidence type="ECO:0000256" key="5">
    <source>
        <dbReference type="HAMAP-Rule" id="MF_00081"/>
    </source>
</evidence>
<dbReference type="SUPFAM" id="SSF46785">
    <property type="entry name" value="Winged helix' DNA-binding domain"/>
    <property type="match status" value="1"/>
</dbReference>
<proteinExistence type="inferred from homology"/>
<dbReference type="Gene3D" id="3.30.450.40">
    <property type="match status" value="1"/>
</dbReference>
<evidence type="ECO:0000256" key="3">
    <source>
        <dbReference type="ARBA" id="ARBA00023016"/>
    </source>
</evidence>
<evidence type="ECO:0000313" key="7">
    <source>
        <dbReference type="EMBL" id="KJJ85584.1"/>
    </source>
</evidence>
<dbReference type="Gene3D" id="1.10.10.10">
    <property type="entry name" value="Winged helix-like DNA-binding domain superfamily/Winged helix DNA-binding domain"/>
    <property type="match status" value="1"/>
</dbReference>
<dbReference type="InterPro" id="IPR023120">
    <property type="entry name" value="WHTH_transcript_rep_HrcA_IDD"/>
</dbReference>
<keyword evidence="8" id="KW-1185">Reference proteome</keyword>
<keyword evidence="1 5" id="KW-0678">Repressor</keyword>
<dbReference type="GO" id="GO:0045892">
    <property type="term" value="P:negative regulation of DNA-templated transcription"/>
    <property type="evidence" value="ECO:0007669"/>
    <property type="project" value="UniProtKB-UniRule"/>
</dbReference>
<evidence type="ECO:0000259" key="6">
    <source>
        <dbReference type="Pfam" id="PF01628"/>
    </source>
</evidence>
<dbReference type="InterPro" id="IPR029016">
    <property type="entry name" value="GAF-like_dom_sf"/>
</dbReference>
<gene>
    <name evidence="5" type="primary">hrcA</name>
    <name evidence="7" type="ORF">OMAG_000539</name>
</gene>
<dbReference type="Gene3D" id="3.30.390.60">
    <property type="entry name" value="Heat-inducible transcription repressor hrca homolog, domain 3"/>
    <property type="match status" value="1"/>
</dbReference>
<accession>A0A0F0CU72</accession>
<organism evidence="7 8">
    <name type="scientific">Candidatus Omnitrophus magneticus</name>
    <dbReference type="NCBI Taxonomy" id="1609969"/>
    <lineage>
        <taxon>Bacteria</taxon>
        <taxon>Pseudomonadati</taxon>
        <taxon>Candidatus Omnitrophota</taxon>
        <taxon>Candidatus Omnitrophus</taxon>
    </lineage>
</organism>
<dbReference type="PIRSF" id="PIRSF005485">
    <property type="entry name" value="HrcA"/>
    <property type="match status" value="1"/>
</dbReference>
<dbReference type="PANTHER" id="PTHR34824:SF1">
    <property type="entry name" value="HEAT-INDUCIBLE TRANSCRIPTION REPRESSOR HRCA"/>
    <property type="match status" value="1"/>
</dbReference>
<dbReference type="InterPro" id="IPR036390">
    <property type="entry name" value="WH_DNA-bd_sf"/>
</dbReference>
<dbReference type="SUPFAM" id="SSF55781">
    <property type="entry name" value="GAF domain-like"/>
    <property type="match status" value="1"/>
</dbReference>
<dbReference type="GO" id="GO:0003677">
    <property type="term" value="F:DNA binding"/>
    <property type="evidence" value="ECO:0007669"/>
    <property type="project" value="InterPro"/>
</dbReference>
<dbReference type="NCBIfam" id="TIGR00331">
    <property type="entry name" value="hrcA"/>
    <property type="match status" value="1"/>
</dbReference>
<sequence>MSNYKKEDRHVEILCHIVNSYIENALPVSSKYVMEKMGKNISSATIRNVMSLMEEEGYIEQPHTSAGRIPTDLGYRRYVDYIKENVTIEKKQGERLENEFSARIEDIKDLIKKTSNIMSRELKGIGIVMWPSLADFYLKRIELIQLRREAVLAILVTMADIVREYIIKIEETSFTGDLKSAENFINFNYESKSIAFLFEDLKKLKNENLRGQINIVINGAYEIIESIIRDNSETEMYWEGDGYFAERFDRDNIDTTRRAFQIFFHKDEIAELMRSELPSKRVNVYIGSENKCDILKECGVVTGGYELDGRVVGRIGVIGPKRMDYDNAFKTVNFFSELLSDKIREMFY</sequence>
<reference evidence="7 8" key="1">
    <citation type="submission" date="2015-02" db="EMBL/GenBank/DDBJ databases">
        <title>Single-cell genomics of uncultivated deep-branching MTB reveals a conserved set of magnetosome genes.</title>
        <authorList>
            <person name="Kolinko S."/>
            <person name="Richter M."/>
            <person name="Glockner F.O."/>
            <person name="Brachmann A."/>
            <person name="Schuler D."/>
        </authorList>
    </citation>
    <scope>NUCLEOTIDE SEQUENCE [LARGE SCALE GENOMIC DNA]</scope>
    <source>
        <strain evidence="7">SKK-01</strain>
    </source>
</reference>
<dbReference type="InterPro" id="IPR021153">
    <property type="entry name" value="HrcA_C"/>
</dbReference>
<protein>
    <recommendedName>
        <fullName evidence="5">Heat-inducible transcription repressor HrcA</fullName>
    </recommendedName>
</protein>
<dbReference type="PANTHER" id="PTHR34824">
    <property type="entry name" value="HEAT-INDUCIBLE TRANSCRIPTION REPRESSOR HRCA"/>
    <property type="match status" value="1"/>
</dbReference>
<dbReference type="EMBL" id="JYNY01000114">
    <property type="protein sequence ID" value="KJJ85584.1"/>
    <property type="molecule type" value="Genomic_DNA"/>
</dbReference>
<comment type="similarity">
    <text evidence="5">Belongs to the HrcA family.</text>
</comment>
<evidence type="ECO:0000256" key="2">
    <source>
        <dbReference type="ARBA" id="ARBA00023015"/>
    </source>
</evidence>
<keyword evidence="3 5" id="KW-0346">Stress response</keyword>
<evidence type="ECO:0000313" key="8">
    <source>
        <dbReference type="Proteomes" id="UP000033428"/>
    </source>
</evidence>
<evidence type="ECO:0000256" key="4">
    <source>
        <dbReference type="ARBA" id="ARBA00023163"/>
    </source>
</evidence>